<feature type="domain" description="LpxI N-terminal" evidence="2">
    <location>
        <begin position="5"/>
        <end position="133"/>
    </location>
</feature>
<evidence type="ECO:0008006" key="5">
    <source>
        <dbReference type="Google" id="ProtNLM"/>
    </source>
</evidence>
<accession>V4P0K8</accession>
<evidence type="ECO:0000259" key="1">
    <source>
        <dbReference type="Pfam" id="PF06230"/>
    </source>
</evidence>
<dbReference type="PANTHER" id="PTHR39962:SF1">
    <property type="entry name" value="LPXI FAMILY PROTEIN"/>
    <property type="match status" value="1"/>
</dbReference>
<sequence>MSNNKLALISGGGALPVEVARYLKHIGRPYTVVRIEGLSDPELNDHPGQDLSLGDFARLFQILANEQVKAVTMCGYVQRPDFDTMQKNHGAQHLQSIQSAGRGGDDSLLRQVAQVIVSQGYHIEGAHEANPDLLIGVDLQAGPDPSPEAMEDAQEAMRVAAAIGALDIGQAVVVAGRITLAVEAQEGTQHMLSRITSLNPALRGTPDKRKGVLAKLAKPIQDLRLDMPTIGLQTVDDVASAGLCGIVARRHALLIVDKAAVYARATELGIFIYGHDEP</sequence>
<dbReference type="InterPro" id="IPR010415">
    <property type="entry name" value="LpxI_C"/>
</dbReference>
<dbReference type="Gene3D" id="3.40.140.80">
    <property type="match status" value="1"/>
</dbReference>
<comment type="caution">
    <text evidence="3">The sequence shown here is derived from an EMBL/GenBank/DDBJ whole genome shotgun (WGS) entry which is preliminary data.</text>
</comment>
<dbReference type="PATRIC" id="fig|1121022.4.peg.4699"/>
<dbReference type="RefSeq" id="WP_018080215.1">
    <property type="nucleotide sequence ID" value="NZ_AQWM01000001.1"/>
</dbReference>
<dbReference type="STRING" id="1121022.GCA_000376105_00544"/>
<dbReference type="PANTHER" id="PTHR39962">
    <property type="entry name" value="BLL4848 PROTEIN"/>
    <property type="match status" value="1"/>
</dbReference>
<dbReference type="Gene3D" id="3.40.50.20">
    <property type="match status" value="1"/>
</dbReference>
<dbReference type="EMBL" id="AWGB01000112">
    <property type="protein sequence ID" value="ESQ78890.1"/>
    <property type="molecule type" value="Genomic_DNA"/>
</dbReference>
<dbReference type="OrthoDB" id="9789836at2"/>
<feature type="domain" description="LpxI C-terminal" evidence="1">
    <location>
        <begin position="143"/>
        <end position="273"/>
    </location>
</feature>
<reference evidence="3 4" key="1">
    <citation type="journal article" date="2014" name="Nature">
        <title>Sequential evolution of bacterial morphology by co-option of a developmental regulator.</title>
        <authorList>
            <person name="Jiang C."/>
            <person name="Brown P.J."/>
            <person name="Ducret A."/>
            <person name="Brun Y.V."/>
        </authorList>
    </citation>
    <scope>NUCLEOTIDE SEQUENCE [LARGE SCALE GENOMIC DNA]</scope>
    <source>
        <strain evidence="3 4">DSM 16100</strain>
    </source>
</reference>
<evidence type="ECO:0000313" key="4">
    <source>
        <dbReference type="Proteomes" id="UP000017837"/>
    </source>
</evidence>
<dbReference type="Pfam" id="PF17930">
    <property type="entry name" value="LpxI_N"/>
    <property type="match status" value="1"/>
</dbReference>
<organism evidence="3 4">
    <name type="scientific">Asticcacaulis benevestitus DSM 16100 = ATCC BAA-896</name>
    <dbReference type="NCBI Taxonomy" id="1121022"/>
    <lineage>
        <taxon>Bacteria</taxon>
        <taxon>Pseudomonadati</taxon>
        <taxon>Pseudomonadota</taxon>
        <taxon>Alphaproteobacteria</taxon>
        <taxon>Caulobacterales</taxon>
        <taxon>Caulobacteraceae</taxon>
        <taxon>Asticcacaulis</taxon>
    </lineage>
</organism>
<dbReference type="AlphaFoldDB" id="V4P0K8"/>
<protein>
    <recommendedName>
        <fullName evidence="5">UDP-2,3-diacylglucosamine pyrophosphatase</fullName>
    </recommendedName>
</protein>
<gene>
    <name evidence="3" type="ORF">ABENE_22965</name>
</gene>
<dbReference type="InterPro" id="IPR041255">
    <property type="entry name" value="LpxI_N"/>
</dbReference>
<proteinExistence type="predicted"/>
<dbReference type="Pfam" id="PF06230">
    <property type="entry name" value="LpxI_C"/>
    <property type="match status" value="1"/>
</dbReference>
<keyword evidence="4" id="KW-1185">Reference proteome</keyword>
<dbReference type="InterPro" id="IPR043167">
    <property type="entry name" value="LpxI_C_sf"/>
</dbReference>
<dbReference type="Proteomes" id="UP000017837">
    <property type="component" value="Unassembled WGS sequence"/>
</dbReference>
<dbReference type="InterPro" id="IPR053174">
    <property type="entry name" value="LpxI"/>
</dbReference>
<evidence type="ECO:0000313" key="3">
    <source>
        <dbReference type="EMBL" id="ESQ78890.1"/>
    </source>
</evidence>
<name>V4P0K8_9CAUL</name>
<evidence type="ECO:0000259" key="2">
    <source>
        <dbReference type="Pfam" id="PF17930"/>
    </source>
</evidence>
<dbReference type="eggNOG" id="COG3494">
    <property type="taxonomic scope" value="Bacteria"/>
</dbReference>